<feature type="compositionally biased region" description="Basic residues" evidence="1">
    <location>
        <begin position="137"/>
        <end position="153"/>
    </location>
</feature>
<keyword evidence="2" id="KW-1133">Transmembrane helix</keyword>
<evidence type="ECO:0000313" key="3">
    <source>
        <dbReference type="EMBL" id="EFQ98438.1"/>
    </source>
</evidence>
<evidence type="ECO:0000313" key="4">
    <source>
        <dbReference type="Proteomes" id="UP000002669"/>
    </source>
</evidence>
<keyword evidence="4" id="KW-1185">Reference proteome</keyword>
<dbReference type="RefSeq" id="XP_003177390.1">
    <property type="nucleotide sequence ID" value="XM_003177342.1"/>
</dbReference>
<evidence type="ECO:0000256" key="1">
    <source>
        <dbReference type="SAM" id="MobiDB-lite"/>
    </source>
</evidence>
<dbReference type="AlphaFoldDB" id="E5R0Z6"/>
<dbReference type="GeneID" id="10032719"/>
<dbReference type="InParanoid" id="E5R0Z6"/>
<feature type="region of interest" description="Disordered" evidence="1">
    <location>
        <begin position="136"/>
        <end position="158"/>
    </location>
</feature>
<feature type="compositionally biased region" description="Acidic residues" evidence="1">
    <location>
        <begin position="86"/>
        <end position="95"/>
    </location>
</feature>
<dbReference type="eggNOG" id="ENOG502RQXM">
    <property type="taxonomic scope" value="Eukaryota"/>
</dbReference>
<accession>E5R0Z6</accession>
<proteinExistence type="predicted"/>
<name>E5R0Z6_ARTGP</name>
<evidence type="ECO:0000256" key="2">
    <source>
        <dbReference type="SAM" id="Phobius"/>
    </source>
</evidence>
<keyword evidence="2" id="KW-0812">Transmembrane</keyword>
<dbReference type="VEuPathDB" id="FungiDB:MGYG_08935"/>
<dbReference type="HOGENOM" id="CLU_1304593_0_0_1"/>
<feature type="transmembrane region" description="Helical" evidence="2">
    <location>
        <begin position="41"/>
        <end position="64"/>
    </location>
</feature>
<protein>
    <submittedName>
        <fullName evidence="3">Uncharacterized protein</fullName>
    </submittedName>
</protein>
<organism evidence="4">
    <name type="scientific">Arthroderma gypseum (strain ATCC MYA-4604 / CBS 118893)</name>
    <name type="common">Microsporum gypseum</name>
    <dbReference type="NCBI Taxonomy" id="535722"/>
    <lineage>
        <taxon>Eukaryota</taxon>
        <taxon>Fungi</taxon>
        <taxon>Dikarya</taxon>
        <taxon>Ascomycota</taxon>
        <taxon>Pezizomycotina</taxon>
        <taxon>Eurotiomycetes</taxon>
        <taxon>Eurotiomycetidae</taxon>
        <taxon>Onygenales</taxon>
        <taxon>Arthrodermataceae</taxon>
        <taxon>Nannizzia</taxon>
    </lineage>
</organism>
<reference evidence="4" key="1">
    <citation type="journal article" date="2012" name="MBio">
        <title>Comparative genome analysis of Trichophyton rubrum and related dermatophytes reveals candidate genes involved in infection.</title>
        <authorList>
            <person name="Martinez D.A."/>
            <person name="Oliver B.G."/>
            <person name="Graeser Y."/>
            <person name="Goldberg J.M."/>
            <person name="Li W."/>
            <person name="Martinez-Rossi N.M."/>
            <person name="Monod M."/>
            <person name="Shelest E."/>
            <person name="Barton R.C."/>
            <person name="Birch E."/>
            <person name="Brakhage A.A."/>
            <person name="Chen Z."/>
            <person name="Gurr S.J."/>
            <person name="Heiman D."/>
            <person name="Heitman J."/>
            <person name="Kosti I."/>
            <person name="Rossi A."/>
            <person name="Saif S."/>
            <person name="Samalova M."/>
            <person name="Saunders C.W."/>
            <person name="Shea T."/>
            <person name="Summerbell R.C."/>
            <person name="Xu J."/>
            <person name="Young S."/>
            <person name="Zeng Q."/>
            <person name="Birren B.W."/>
            <person name="Cuomo C.A."/>
            <person name="White T.C."/>
        </authorList>
    </citation>
    <scope>NUCLEOTIDE SEQUENCE [LARGE SCALE GENOMIC DNA]</scope>
    <source>
        <strain evidence="4">ATCC MYA-4604 / CBS 118893</strain>
    </source>
</reference>
<gene>
    <name evidence="3" type="ORF">MGYG_08935</name>
</gene>
<feature type="region of interest" description="Disordered" evidence="1">
    <location>
        <begin position="79"/>
        <end position="122"/>
    </location>
</feature>
<dbReference type="Proteomes" id="UP000002669">
    <property type="component" value="Unassembled WGS sequence"/>
</dbReference>
<keyword evidence="2" id="KW-0472">Membrane</keyword>
<dbReference type="EMBL" id="DS989822">
    <property type="protein sequence ID" value="EFQ98438.1"/>
    <property type="molecule type" value="Genomic_DNA"/>
</dbReference>
<sequence>MGWGWYTRGRGRPLMRSGCYGCCCSPAACYPSRPNQKPGRMAMTMMMVVVVCCCFFSSFLLSWIRDISLRRRYQQEKWAKEAKTEGDDDDDDEDSSQQKQEKNSKQPPPQGEINSKSGSLGDSGMHNAADWILPLKRISRKQQQKTRKKQGKQRQRDRDACYAMPCPVLSCPPPARRPIPVQRCPVLIGPMHGPLCTVDSRRLPWDFRFWP</sequence>